<comment type="similarity">
    <text evidence="3">Belongs to the DegT/DnrJ/EryC1 family.</text>
</comment>
<dbReference type="CDD" id="cd00616">
    <property type="entry name" value="AHBA_syn"/>
    <property type="match status" value="1"/>
</dbReference>
<dbReference type="GO" id="GO:0030170">
    <property type="term" value="F:pyridoxal phosphate binding"/>
    <property type="evidence" value="ECO:0007669"/>
    <property type="project" value="TreeGrafter"/>
</dbReference>
<dbReference type="InterPro" id="IPR015424">
    <property type="entry name" value="PyrdxlP-dep_Trfase"/>
</dbReference>
<evidence type="ECO:0000256" key="1">
    <source>
        <dbReference type="PIRSR" id="PIRSR000390-1"/>
    </source>
</evidence>
<dbReference type="PANTHER" id="PTHR30244:SF34">
    <property type="entry name" value="DTDP-4-AMINO-4,6-DIDEOXYGALACTOSE TRANSAMINASE"/>
    <property type="match status" value="1"/>
</dbReference>
<feature type="active site" description="Proton acceptor" evidence="1">
    <location>
        <position position="182"/>
    </location>
</feature>
<dbReference type="InterPro" id="IPR015421">
    <property type="entry name" value="PyrdxlP-dep_Trfase_major"/>
</dbReference>
<dbReference type="PIRSF" id="PIRSF000390">
    <property type="entry name" value="PLP_StrS"/>
    <property type="match status" value="1"/>
</dbReference>
<proteinExistence type="inferred from homology"/>
<dbReference type="InterPro" id="IPR015422">
    <property type="entry name" value="PyrdxlP-dep_Trfase_small"/>
</dbReference>
<dbReference type="EMBL" id="KF264553">
    <property type="protein sequence ID" value="AGS49694.1"/>
    <property type="molecule type" value="Genomic_DNA"/>
</dbReference>
<dbReference type="InterPro" id="IPR000653">
    <property type="entry name" value="DegT/StrS_aminotransferase"/>
</dbReference>
<dbReference type="SUPFAM" id="SSF53383">
    <property type="entry name" value="PLP-dependent transferases"/>
    <property type="match status" value="1"/>
</dbReference>
<reference evidence="4" key="1">
    <citation type="journal article" date="2013" name="Proc. Natl. Acad. Sci. U.S.A.">
        <title>Mapping gene clusters within arrayed metagenomic libraries to expand the structural diversity of biomedically relevant natural products.</title>
        <authorList>
            <person name="Owen J.G."/>
            <person name="Reddy B.V."/>
            <person name="Ternei M.A."/>
            <person name="Charlop-Powers Z."/>
            <person name="Calle P.Y."/>
            <person name="Kim J.H."/>
            <person name="Brady S.F."/>
        </authorList>
    </citation>
    <scope>NUCLEOTIDE SEQUENCE</scope>
</reference>
<protein>
    <recommendedName>
        <fullName evidence="5">DegT/DnrJ/EryC1/StrS family aminotransferase</fullName>
    </recommendedName>
</protein>
<evidence type="ECO:0000313" key="4">
    <source>
        <dbReference type="EMBL" id="AGS49694.1"/>
    </source>
</evidence>
<name>S5UBE1_9BACT</name>
<dbReference type="Gene3D" id="3.90.1150.10">
    <property type="entry name" value="Aspartate Aminotransferase, domain 1"/>
    <property type="match status" value="1"/>
</dbReference>
<dbReference type="Gene3D" id="3.40.640.10">
    <property type="entry name" value="Type I PLP-dependent aspartate aminotransferase-like (Major domain)"/>
    <property type="match status" value="1"/>
</dbReference>
<dbReference type="GO" id="GO:0008483">
    <property type="term" value="F:transaminase activity"/>
    <property type="evidence" value="ECO:0007669"/>
    <property type="project" value="TreeGrafter"/>
</dbReference>
<dbReference type="PANTHER" id="PTHR30244">
    <property type="entry name" value="TRANSAMINASE"/>
    <property type="match status" value="1"/>
</dbReference>
<dbReference type="GO" id="GO:0000271">
    <property type="term" value="P:polysaccharide biosynthetic process"/>
    <property type="evidence" value="ECO:0007669"/>
    <property type="project" value="TreeGrafter"/>
</dbReference>
<keyword evidence="2 3" id="KW-0663">Pyridoxal phosphate</keyword>
<dbReference type="AlphaFoldDB" id="S5UBE1"/>
<evidence type="ECO:0008006" key="5">
    <source>
        <dbReference type="Google" id="ProtNLM"/>
    </source>
</evidence>
<evidence type="ECO:0000256" key="3">
    <source>
        <dbReference type="RuleBase" id="RU004508"/>
    </source>
</evidence>
<dbReference type="Pfam" id="PF01041">
    <property type="entry name" value="DegT_DnrJ_EryC1"/>
    <property type="match status" value="1"/>
</dbReference>
<organism evidence="4">
    <name type="scientific">uncultured bacterium esnapd14</name>
    <dbReference type="NCBI Taxonomy" id="1366594"/>
    <lineage>
        <taxon>Bacteria</taxon>
        <taxon>environmental samples</taxon>
    </lineage>
</organism>
<feature type="modified residue" description="N6-(pyridoxal phosphate)lysine" evidence="2">
    <location>
        <position position="182"/>
    </location>
</feature>
<evidence type="ECO:0000256" key="2">
    <source>
        <dbReference type="PIRSR" id="PIRSR000390-2"/>
    </source>
</evidence>
<sequence>MINVFQPTLGEQELAAINEVFASGWLGRGPRTAAFVQEFADHLGVPAEHLTPVNSCTEAMFTTIALLGVGVGDEVVMPSVSFVGAANAVASAGAQPVFCDVDPYTLNPTADHIAAKLTGRTAAVMILHYGGYPGQLTEIADLCRGRGIPLIEDAACAVASRVSGGACGTVGDFGAWSFDAMKILVMGDGGMLYCRDTRLSHRAAQLTFLGLSQPSGMSQATATAQRWWEFDVECFGRRSSINDIDAAVGSVQLRRLPEFVARRREIVERYDAAFAGIDGLRPPPPLPPGDTTSYYFYWIGLPDGTRDAIARHLYERGIYTTFRYQPLHLIAAYGSGASLPGAEQAAQETLCLPLHQGMDEATVEKVIDETLAAVASLRKVPRLSTREV</sequence>
<accession>S5UBE1</accession>